<feature type="region of interest" description="Disordered" evidence="2">
    <location>
        <begin position="549"/>
        <end position="593"/>
    </location>
</feature>
<feature type="region of interest" description="Disordered" evidence="2">
    <location>
        <begin position="869"/>
        <end position="1325"/>
    </location>
</feature>
<reference evidence="3" key="2">
    <citation type="submission" date="2023-05" db="EMBL/GenBank/DDBJ databases">
        <authorList>
            <consortium name="Lawrence Berkeley National Laboratory"/>
            <person name="Steindorff A."/>
            <person name="Hensen N."/>
            <person name="Bonometti L."/>
            <person name="Westerberg I."/>
            <person name="Brannstrom I.O."/>
            <person name="Guillou S."/>
            <person name="Cros-Aarteil S."/>
            <person name="Calhoun S."/>
            <person name="Haridas S."/>
            <person name="Kuo A."/>
            <person name="Mondo S."/>
            <person name="Pangilinan J."/>
            <person name="Riley R."/>
            <person name="Labutti K."/>
            <person name="Andreopoulos B."/>
            <person name="Lipzen A."/>
            <person name="Chen C."/>
            <person name="Yanf M."/>
            <person name="Daum C."/>
            <person name="Ng V."/>
            <person name="Clum A."/>
            <person name="Ohm R."/>
            <person name="Martin F."/>
            <person name="Silar P."/>
            <person name="Natvig D."/>
            <person name="Lalanne C."/>
            <person name="Gautier V."/>
            <person name="Ament-Velasquez S.L."/>
            <person name="Kruys A."/>
            <person name="Hutchinson M.I."/>
            <person name="Powell A.J."/>
            <person name="Barry K."/>
            <person name="Miller A.N."/>
            <person name="Grigoriev I.V."/>
            <person name="Debuchy R."/>
            <person name="Gladieux P."/>
            <person name="Thoren M.H."/>
            <person name="Johannesson H."/>
        </authorList>
    </citation>
    <scope>NUCLEOTIDE SEQUENCE</scope>
    <source>
        <strain evidence="3">CBS 990.96</strain>
    </source>
</reference>
<feature type="compositionally biased region" description="Basic and acidic residues" evidence="2">
    <location>
        <begin position="416"/>
        <end position="444"/>
    </location>
</feature>
<feature type="compositionally biased region" description="Low complexity" evidence="2">
    <location>
        <begin position="509"/>
        <end position="519"/>
    </location>
</feature>
<protein>
    <submittedName>
        <fullName evidence="3">Uncharacterized protein</fullName>
    </submittedName>
</protein>
<feature type="compositionally biased region" description="Pro residues" evidence="2">
    <location>
        <begin position="575"/>
        <end position="585"/>
    </location>
</feature>
<feature type="compositionally biased region" description="Polar residues" evidence="2">
    <location>
        <begin position="1056"/>
        <end position="1099"/>
    </location>
</feature>
<feature type="compositionally biased region" description="Low complexity" evidence="2">
    <location>
        <begin position="274"/>
        <end position="300"/>
    </location>
</feature>
<dbReference type="Proteomes" id="UP001301958">
    <property type="component" value="Unassembled WGS sequence"/>
</dbReference>
<gene>
    <name evidence="3" type="ORF">QBC38DRAFT_200727</name>
</gene>
<feature type="region of interest" description="Disordered" evidence="2">
    <location>
        <begin position="266"/>
        <end position="519"/>
    </location>
</feature>
<evidence type="ECO:0000313" key="3">
    <source>
        <dbReference type="EMBL" id="KAK4231633.1"/>
    </source>
</evidence>
<feature type="compositionally biased region" description="Low complexity" evidence="2">
    <location>
        <begin position="44"/>
        <end position="55"/>
    </location>
</feature>
<feature type="region of interest" description="Disordered" evidence="2">
    <location>
        <begin position="171"/>
        <end position="245"/>
    </location>
</feature>
<feature type="compositionally biased region" description="Low complexity" evidence="2">
    <location>
        <begin position="1387"/>
        <end position="1398"/>
    </location>
</feature>
<feature type="region of interest" description="Disordered" evidence="2">
    <location>
        <begin position="1"/>
        <end position="146"/>
    </location>
</feature>
<feature type="region of interest" description="Disordered" evidence="2">
    <location>
        <begin position="1330"/>
        <end position="1349"/>
    </location>
</feature>
<feature type="region of interest" description="Disordered" evidence="2">
    <location>
        <begin position="641"/>
        <end position="725"/>
    </location>
</feature>
<feature type="compositionally biased region" description="Polar residues" evidence="2">
    <location>
        <begin position="171"/>
        <end position="181"/>
    </location>
</feature>
<dbReference type="EMBL" id="MU865291">
    <property type="protein sequence ID" value="KAK4231633.1"/>
    <property type="molecule type" value="Genomic_DNA"/>
</dbReference>
<sequence>MDRGRGGGRGRATKKRATFPSYHHQFHDQTSNSPTPPPAGPHRSTTTSLSASTSSHRGGRARSINPTHHRPSSPAADTFRVTPRASTAADRFHSVVLESPSSSTATAANMTDAPTSARKRAKTFETTASFDGVEDEAHSKGGHSLRKRTRIDYNQMIDDELGLAAARNGDLASNRSATTPGARSRKRKRAYSQHDTDEHLVDFSSSHPNQKRRRADREPGHSRNNSRRRNPARKSASEISPYIYHPDNDAVQDTIMVGVSMDVAVTDDEESDHSSFQESDSSPSSPEGKQPEQSQPQQYDQSEEPTDSISRVEQDSKPVSPSHPPQGFQSCNAQPNEPNWVFATRLPAAPTQPSQVQQQQAREVTPTKILPLPEPLQETEGERSTEAKVVPTIQPTELAAAVSSEEAPSEQLLAEARAEEEKSKEAETVDRDVEMVEDKGRTESDQLVSSAKEPEQSTNQEEEATISVPALQQEPKSNEKTSSEPLPVPQADAPVEAQDKSEPSPPARTPARPLLRAPRPIGPVRLAHLEPIYAAETPYASQLGLEPYEGEDQVLPGPYTEWVYPDEGLATPAQTPTPTPTPTPMPKERGSGEVTWDVTQPLKEKQLFALHKQESSRRKAAGLPPISLTDFYNDCVRRHKAAKNQMARSGVGKGSASAAPFKAIVQQPTTSGDETPRNGSQGPESQVPTAAPSPAPADDDRMDDQEEEVIERPAAKRTNPADPNQLIEVTRYYPHQYSFPRVRDPTEISDLLENFEEMDTDTLRSTVTAAVEILHAYQREYHELKKILDDEENAKRRQANDKTIVNWENRQNFDEPLPFRRHHDEQIKGPPPFEVRGARAPKPYIDDQMLEHQREEDRIMAQVYGFKHNNHPTQVGRQNPEEQRWEMPETRLRERKRTEKGAELAEDNVVEGKRARKPRYVSDQSKDPSRSGTPILGPLTGRRQRKTTALAAVNGDGRATPEVMLPPPIENVPEVTPRRARAAAVVARARQMAEEREGTPIPVVAEPESMQVDEEEFSQPLKPTQKRVRGANKPPTSVPATESTKATKGKGRATKSQATTEISSSTFYSASANAQSNDQRPGTASSEESNRTAETNESAYSLRDKPKRNFVLENDPELEPRPKRRVRTAAAQKADTPPPQKADDANEGKKAKRVRKPTSTPATSAPAPQEPPRAPSPEPQHAPVPVPQPAELAYPPPPMISQQLAPPPPPPAPAGGLKAPTIFFTNPVTAPPPPPGPFMHTFNAVTSFPHTFPPPQADPPSIKKPITRIKVTNGFAQGGQSSSGKNGGSSEGRSSGGGKKVTKVKASKPQSAISPDGLINGKLPTLTQLAAEVPEKSYSEMSKSEKMSYSMRRRWASGEMQGAVEKRRTTLANKKAEKAGDGGSNPGSGSSTPQPQSGVLHPPPQVVQEPAQQPPPPPPQMMSITNSGLLALPGSYGDQGYMGMQPPIQMQMQQPQGYGGHGLGHSHGHPHGLPPSSPMQMVHGGQPGGQMVFQFPAAPPPPHQGYAPGQHY</sequence>
<name>A0AAN7H413_9PEZI</name>
<feature type="coiled-coil region" evidence="1">
    <location>
        <begin position="774"/>
        <end position="801"/>
    </location>
</feature>
<feature type="compositionally biased region" description="Basic and acidic residues" evidence="2">
    <location>
        <begin position="879"/>
        <end position="903"/>
    </location>
</feature>
<feature type="compositionally biased region" description="Polar residues" evidence="2">
    <location>
        <begin position="1034"/>
        <end position="1043"/>
    </location>
</feature>
<feature type="compositionally biased region" description="Low complexity" evidence="2">
    <location>
        <begin position="1157"/>
        <end position="1167"/>
    </location>
</feature>
<feature type="compositionally biased region" description="Polar residues" evidence="2">
    <location>
        <begin position="99"/>
        <end position="114"/>
    </location>
</feature>
<feature type="compositionally biased region" description="Basic and acidic residues" evidence="2">
    <location>
        <begin position="192"/>
        <end position="201"/>
    </location>
</feature>
<feature type="compositionally biased region" description="Acidic residues" evidence="2">
    <location>
        <begin position="700"/>
        <end position="709"/>
    </location>
</feature>
<feature type="compositionally biased region" description="Polar residues" evidence="2">
    <location>
        <begin position="327"/>
        <end position="337"/>
    </location>
</feature>
<evidence type="ECO:0000313" key="4">
    <source>
        <dbReference type="Proteomes" id="UP001301958"/>
    </source>
</evidence>
<evidence type="ECO:0000256" key="1">
    <source>
        <dbReference type="SAM" id="Coils"/>
    </source>
</evidence>
<feature type="compositionally biased region" description="Pro residues" evidence="2">
    <location>
        <begin position="1168"/>
        <end position="1213"/>
    </location>
</feature>
<organism evidence="3 4">
    <name type="scientific">Podospora fimiseda</name>
    <dbReference type="NCBI Taxonomy" id="252190"/>
    <lineage>
        <taxon>Eukaryota</taxon>
        <taxon>Fungi</taxon>
        <taxon>Dikarya</taxon>
        <taxon>Ascomycota</taxon>
        <taxon>Pezizomycotina</taxon>
        <taxon>Sordariomycetes</taxon>
        <taxon>Sordariomycetidae</taxon>
        <taxon>Sordariales</taxon>
        <taxon>Podosporaceae</taxon>
        <taxon>Podospora</taxon>
    </lineage>
</organism>
<feature type="compositionally biased region" description="Basic and acidic residues" evidence="2">
    <location>
        <begin position="1371"/>
        <end position="1380"/>
    </location>
</feature>
<proteinExistence type="predicted"/>
<keyword evidence="4" id="KW-1185">Reference proteome</keyword>
<feature type="compositionally biased region" description="Low complexity" evidence="2">
    <location>
        <begin position="347"/>
        <end position="361"/>
    </location>
</feature>
<reference evidence="3" key="1">
    <citation type="journal article" date="2023" name="Mol. Phylogenet. Evol.">
        <title>Genome-scale phylogeny and comparative genomics of the fungal order Sordariales.</title>
        <authorList>
            <person name="Hensen N."/>
            <person name="Bonometti L."/>
            <person name="Westerberg I."/>
            <person name="Brannstrom I.O."/>
            <person name="Guillou S."/>
            <person name="Cros-Aarteil S."/>
            <person name="Calhoun S."/>
            <person name="Haridas S."/>
            <person name="Kuo A."/>
            <person name="Mondo S."/>
            <person name="Pangilinan J."/>
            <person name="Riley R."/>
            <person name="LaButti K."/>
            <person name="Andreopoulos B."/>
            <person name="Lipzen A."/>
            <person name="Chen C."/>
            <person name="Yan M."/>
            <person name="Daum C."/>
            <person name="Ng V."/>
            <person name="Clum A."/>
            <person name="Steindorff A."/>
            <person name="Ohm R.A."/>
            <person name="Martin F."/>
            <person name="Silar P."/>
            <person name="Natvig D.O."/>
            <person name="Lalanne C."/>
            <person name="Gautier V."/>
            <person name="Ament-Velasquez S.L."/>
            <person name="Kruys A."/>
            <person name="Hutchinson M.I."/>
            <person name="Powell A.J."/>
            <person name="Barry K."/>
            <person name="Miller A.N."/>
            <person name="Grigoriev I.V."/>
            <person name="Debuchy R."/>
            <person name="Gladieux P."/>
            <person name="Hiltunen Thoren M."/>
            <person name="Johannesson H."/>
        </authorList>
    </citation>
    <scope>NUCLEOTIDE SEQUENCE</scope>
    <source>
        <strain evidence="3">CBS 990.96</strain>
    </source>
</reference>
<feature type="compositionally biased region" description="Basic residues" evidence="2">
    <location>
        <begin position="1"/>
        <end position="17"/>
    </location>
</feature>
<feature type="region of interest" description="Disordered" evidence="2">
    <location>
        <begin position="1371"/>
        <end position="1429"/>
    </location>
</feature>
<feature type="compositionally biased region" description="Low complexity" evidence="2">
    <location>
        <begin position="397"/>
        <end position="415"/>
    </location>
</feature>
<feature type="compositionally biased region" description="Gly residues" evidence="2">
    <location>
        <begin position="1285"/>
        <end position="1299"/>
    </location>
</feature>
<evidence type="ECO:0000256" key="2">
    <source>
        <dbReference type="SAM" id="MobiDB-lite"/>
    </source>
</evidence>
<keyword evidence="1" id="KW-0175">Coiled coil</keyword>
<accession>A0AAN7H413</accession>
<feature type="compositionally biased region" description="Basic and acidic residues" evidence="2">
    <location>
        <begin position="1333"/>
        <end position="1346"/>
    </location>
</feature>
<comment type="caution">
    <text evidence="3">The sequence shown here is derived from an EMBL/GenBank/DDBJ whole genome shotgun (WGS) entry which is preliminary data.</text>
</comment>
<feature type="compositionally biased region" description="Polar residues" evidence="2">
    <location>
        <begin position="666"/>
        <end position="687"/>
    </location>
</feature>